<dbReference type="PANTHER" id="PTHR43827:SF3">
    <property type="entry name" value="NADP-DEPENDENT OXIDOREDUCTASE DOMAIN-CONTAINING PROTEIN"/>
    <property type="match status" value="1"/>
</dbReference>
<dbReference type="PIRSF" id="PIRSF000097">
    <property type="entry name" value="AKR"/>
    <property type="match status" value="1"/>
</dbReference>
<sequence>MAVPTVKLLSGCQMPLLGLGTFKIKGYENVFKTLEAALASGYRSFDTASVYRNETDIGRAFKILLPKFSLQRQDIFITSKLGPAQQGKTNASQALLKSLQHLDCEYLDLYLIHWPGAHKLKPADKMHQKLRAESWVEMEEAFRQGKVKSIGISNYLPSHIEELLSVCTVKPSVLQIEYHPHLIQTTVKSLCETHAIHLQAYSSLGTSSAENKLIKDPKVMEISQQVQKSPAQVLLRWAVQQQIGVLPKSTNPSHIAENIDVFSFSLSEDQMAQLSGLDQQTHYCWDPQQVR</sequence>
<keyword evidence="3" id="KW-0560">Oxidoreductase</keyword>
<evidence type="ECO:0000256" key="5">
    <source>
        <dbReference type="PIRSR" id="PIRSR000097-2"/>
    </source>
</evidence>
<dbReference type="PROSITE" id="PS00798">
    <property type="entry name" value="ALDOKETO_REDUCTASE_1"/>
    <property type="match status" value="1"/>
</dbReference>
<evidence type="ECO:0000313" key="8">
    <source>
        <dbReference type="EMBL" id="GFN83434.1"/>
    </source>
</evidence>
<dbReference type="EMBL" id="BLXT01001203">
    <property type="protein sequence ID" value="GFN83434.1"/>
    <property type="molecule type" value="Genomic_DNA"/>
</dbReference>
<keyword evidence="9" id="KW-1185">Reference proteome</keyword>
<dbReference type="FunFam" id="3.20.20.100:FF:000002">
    <property type="entry name" value="2,5-diketo-D-gluconic acid reductase A"/>
    <property type="match status" value="1"/>
</dbReference>
<feature type="domain" description="NADP-dependent oxidoreductase" evidence="7">
    <location>
        <begin position="17"/>
        <end position="277"/>
    </location>
</feature>
<dbReference type="CDD" id="cd19136">
    <property type="entry name" value="AKR_DrGR-like"/>
    <property type="match status" value="1"/>
</dbReference>
<organism evidence="8 9">
    <name type="scientific">Plakobranchus ocellatus</name>
    <dbReference type="NCBI Taxonomy" id="259542"/>
    <lineage>
        <taxon>Eukaryota</taxon>
        <taxon>Metazoa</taxon>
        <taxon>Spiralia</taxon>
        <taxon>Lophotrochozoa</taxon>
        <taxon>Mollusca</taxon>
        <taxon>Gastropoda</taxon>
        <taxon>Heterobranchia</taxon>
        <taxon>Euthyneura</taxon>
        <taxon>Panpulmonata</taxon>
        <taxon>Sacoglossa</taxon>
        <taxon>Placobranchoidea</taxon>
        <taxon>Plakobranchidae</taxon>
        <taxon>Plakobranchus</taxon>
    </lineage>
</organism>
<evidence type="ECO:0000256" key="4">
    <source>
        <dbReference type="PIRSR" id="PIRSR000097-1"/>
    </source>
</evidence>
<dbReference type="InterPro" id="IPR023210">
    <property type="entry name" value="NADP_OxRdtase_dom"/>
</dbReference>
<name>A0AAV3YK24_9GAST</name>
<accession>A0AAV3YK24</accession>
<dbReference type="Gene3D" id="3.20.20.100">
    <property type="entry name" value="NADP-dependent oxidoreductase domain"/>
    <property type="match status" value="1"/>
</dbReference>
<dbReference type="Pfam" id="PF00248">
    <property type="entry name" value="Aldo_ket_red"/>
    <property type="match status" value="1"/>
</dbReference>
<comment type="similarity">
    <text evidence="1">Belongs to the aldo/keto reductase family.</text>
</comment>
<dbReference type="PRINTS" id="PR00069">
    <property type="entry name" value="ALDKETRDTASE"/>
</dbReference>
<proteinExistence type="inferred from homology"/>
<evidence type="ECO:0000313" key="9">
    <source>
        <dbReference type="Proteomes" id="UP000735302"/>
    </source>
</evidence>
<dbReference type="SUPFAM" id="SSF51430">
    <property type="entry name" value="NAD(P)-linked oxidoreductase"/>
    <property type="match status" value="1"/>
</dbReference>
<feature type="binding site" evidence="5">
    <location>
        <position position="113"/>
    </location>
    <ligand>
        <name>substrate</name>
    </ligand>
</feature>
<keyword evidence="2" id="KW-0521">NADP</keyword>
<evidence type="ECO:0000259" key="7">
    <source>
        <dbReference type="Pfam" id="PF00248"/>
    </source>
</evidence>
<feature type="site" description="Lowers pKa of active site Tyr" evidence="6">
    <location>
        <position position="80"/>
    </location>
</feature>
<evidence type="ECO:0000256" key="2">
    <source>
        <dbReference type="ARBA" id="ARBA00022857"/>
    </source>
</evidence>
<dbReference type="AlphaFoldDB" id="A0AAV3YK24"/>
<dbReference type="InterPro" id="IPR018170">
    <property type="entry name" value="Aldo/ket_reductase_CS"/>
</dbReference>
<evidence type="ECO:0000256" key="3">
    <source>
        <dbReference type="ARBA" id="ARBA00023002"/>
    </source>
</evidence>
<reference evidence="8 9" key="1">
    <citation type="journal article" date="2021" name="Elife">
        <title>Chloroplast acquisition without the gene transfer in kleptoplastic sea slugs, Plakobranchus ocellatus.</title>
        <authorList>
            <person name="Maeda T."/>
            <person name="Takahashi S."/>
            <person name="Yoshida T."/>
            <person name="Shimamura S."/>
            <person name="Takaki Y."/>
            <person name="Nagai Y."/>
            <person name="Toyoda A."/>
            <person name="Suzuki Y."/>
            <person name="Arimoto A."/>
            <person name="Ishii H."/>
            <person name="Satoh N."/>
            <person name="Nishiyama T."/>
            <person name="Hasebe M."/>
            <person name="Maruyama T."/>
            <person name="Minagawa J."/>
            <person name="Obokata J."/>
            <person name="Shigenobu S."/>
        </authorList>
    </citation>
    <scope>NUCLEOTIDE SEQUENCE [LARGE SCALE GENOMIC DNA]</scope>
</reference>
<dbReference type="PROSITE" id="PS00062">
    <property type="entry name" value="ALDOKETO_REDUCTASE_2"/>
    <property type="match status" value="1"/>
</dbReference>
<evidence type="ECO:0000256" key="1">
    <source>
        <dbReference type="ARBA" id="ARBA00007905"/>
    </source>
</evidence>
<dbReference type="InterPro" id="IPR020471">
    <property type="entry name" value="AKR"/>
</dbReference>
<dbReference type="PANTHER" id="PTHR43827">
    <property type="entry name" value="2,5-DIKETO-D-GLUCONIC ACID REDUCTASE"/>
    <property type="match status" value="1"/>
</dbReference>
<dbReference type="InterPro" id="IPR036812">
    <property type="entry name" value="NAD(P)_OxRdtase_dom_sf"/>
</dbReference>
<dbReference type="Proteomes" id="UP000735302">
    <property type="component" value="Unassembled WGS sequence"/>
</dbReference>
<gene>
    <name evidence="8" type="ORF">PoB_000994000</name>
</gene>
<protein>
    <submittedName>
        <fullName evidence="8">Alcohol dehydrogenase [NADP(+)]</fullName>
    </submittedName>
</protein>
<dbReference type="GO" id="GO:0016616">
    <property type="term" value="F:oxidoreductase activity, acting on the CH-OH group of donors, NAD or NADP as acceptor"/>
    <property type="evidence" value="ECO:0007669"/>
    <property type="project" value="UniProtKB-ARBA"/>
</dbReference>
<evidence type="ECO:0000256" key="6">
    <source>
        <dbReference type="PIRSR" id="PIRSR000097-3"/>
    </source>
</evidence>
<comment type="caution">
    <text evidence="8">The sequence shown here is derived from an EMBL/GenBank/DDBJ whole genome shotgun (WGS) entry which is preliminary data.</text>
</comment>
<feature type="active site" description="Proton donor" evidence="4">
    <location>
        <position position="51"/>
    </location>
</feature>